<dbReference type="Proteomes" id="UP000076625">
    <property type="component" value="Unassembled WGS sequence"/>
</dbReference>
<proteinExistence type="predicted"/>
<name>A0A161SCM9_9NEIS</name>
<feature type="transmembrane region" description="Helical" evidence="8">
    <location>
        <begin position="262"/>
        <end position="283"/>
    </location>
</feature>
<feature type="transmembrane region" description="Helical" evidence="8">
    <location>
        <begin position="93"/>
        <end position="111"/>
    </location>
</feature>
<dbReference type="AlphaFoldDB" id="A0A161SCM9"/>
<evidence type="ECO:0000256" key="7">
    <source>
        <dbReference type="ARBA" id="ARBA00023136"/>
    </source>
</evidence>
<keyword evidence="4" id="KW-0997">Cell inner membrane</keyword>
<dbReference type="GO" id="GO:0015528">
    <property type="term" value="F:lactose:proton symporter activity"/>
    <property type="evidence" value="ECO:0007669"/>
    <property type="project" value="TreeGrafter"/>
</dbReference>
<evidence type="ECO:0000256" key="8">
    <source>
        <dbReference type="SAM" id="Phobius"/>
    </source>
</evidence>
<evidence type="ECO:0000256" key="6">
    <source>
        <dbReference type="ARBA" id="ARBA00022989"/>
    </source>
</evidence>
<dbReference type="STRING" id="1452487.AVW16_07165"/>
<dbReference type="PANTHER" id="PTHR23522:SF10">
    <property type="entry name" value="3-PHENYLPROPIONIC ACID TRANSPORTER-RELATED"/>
    <property type="match status" value="1"/>
</dbReference>
<organism evidence="10 11">
    <name type="scientific">Crenobacter luteus</name>
    <dbReference type="NCBI Taxonomy" id="1452487"/>
    <lineage>
        <taxon>Bacteria</taxon>
        <taxon>Pseudomonadati</taxon>
        <taxon>Pseudomonadota</taxon>
        <taxon>Betaproteobacteria</taxon>
        <taxon>Neisseriales</taxon>
        <taxon>Neisseriaceae</taxon>
        <taxon>Crenobacter</taxon>
    </lineage>
</organism>
<comment type="subcellular location">
    <subcellularLocation>
        <location evidence="1">Cell inner membrane</location>
        <topology evidence="1">Multi-pass membrane protein</topology>
    </subcellularLocation>
</comment>
<dbReference type="PANTHER" id="PTHR23522">
    <property type="entry name" value="BLL5896 PROTEIN"/>
    <property type="match status" value="1"/>
</dbReference>
<feature type="transmembrane region" description="Helical" evidence="8">
    <location>
        <begin position="154"/>
        <end position="172"/>
    </location>
</feature>
<evidence type="ECO:0000256" key="2">
    <source>
        <dbReference type="ARBA" id="ARBA00022448"/>
    </source>
</evidence>
<dbReference type="InterPro" id="IPR026032">
    <property type="entry name" value="HcaT-like"/>
</dbReference>
<dbReference type="InterPro" id="IPR020846">
    <property type="entry name" value="MFS_dom"/>
</dbReference>
<keyword evidence="2" id="KW-0813">Transport</keyword>
<dbReference type="EMBL" id="LQQU01000011">
    <property type="protein sequence ID" value="KZE33933.1"/>
    <property type="molecule type" value="Genomic_DNA"/>
</dbReference>
<feature type="transmembrane region" description="Helical" evidence="8">
    <location>
        <begin position="326"/>
        <end position="347"/>
    </location>
</feature>
<dbReference type="PROSITE" id="PS50850">
    <property type="entry name" value="MFS"/>
    <property type="match status" value="1"/>
</dbReference>
<dbReference type="PIRSF" id="PIRSF004925">
    <property type="entry name" value="HcaT"/>
    <property type="match status" value="1"/>
</dbReference>
<feature type="domain" description="Major facilitator superfamily (MFS) profile" evidence="9">
    <location>
        <begin position="138"/>
        <end position="379"/>
    </location>
</feature>
<sequence>MSLLPFSRFYFCYFAFLGLFNPYWPLYLARLGLSPWQLSVLVSLLGVARIVAPTFWGGLADRLGRRNPVLRATTLLAALAFAPILWLHDFWPLFALLSLSHFFWAASLPLVEAGAAEATRAAPGRYGRTRVWGSIGFMLVALAAGYALTTVSLAALPALLLAGLLVLMAAAWRVPETGARPTSDAPPASLRALIARPGLPALLVACFLMAFAHGPYYTFYSIALAGLGYGQGAIGALWALGVVCEIVLFWKLPTLVGRRDPAVLLFVSLAVAVLRFVLLATALGQPALVLLAQTLHAFTFGLHHAASVALLQRIVPPAQAARGQGLYLAVSFGLGGTLGGLVAGALWPAGGAALVYGLSALAALGGCAIVWRARHTLGA</sequence>
<evidence type="ECO:0000256" key="4">
    <source>
        <dbReference type="ARBA" id="ARBA00022519"/>
    </source>
</evidence>
<dbReference type="InterPro" id="IPR024989">
    <property type="entry name" value="MFS_assoc_dom"/>
</dbReference>
<evidence type="ECO:0000256" key="5">
    <source>
        <dbReference type="ARBA" id="ARBA00022692"/>
    </source>
</evidence>
<gene>
    <name evidence="10" type="ORF">AVW16_07165</name>
</gene>
<feature type="transmembrane region" description="Helical" evidence="8">
    <location>
        <begin position="36"/>
        <end position="56"/>
    </location>
</feature>
<keyword evidence="6 8" id="KW-1133">Transmembrane helix</keyword>
<dbReference type="Pfam" id="PF12832">
    <property type="entry name" value="MFS_1_like"/>
    <property type="match status" value="1"/>
</dbReference>
<dbReference type="SUPFAM" id="SSF103473">
    <property type="entry name" value="MFS general substrate transporter"/>
    <property type="match status" value="1"/>
</dbReference>
<feature type="transmembrane region" description="Helical" evidence="8">
    <location>
        <begin position="193"/>
        <end position="212"/>
    </location>
</feature>
<dbReference type="InterPro" id="IPR036259">
    <property type="entry name" value="MFS_trans_sf"/>
</dbReference>
<feature type="transmembrane region" description="Helical" evidence="8">
    <location>
        <begin position="7"/>
        <end position="24"/>
    </location>
</feature>
<accession>A0A161SCM9</accession>
<evidence type="ECO:0000313" key="10">
    <source>
        <dbReference type="EMBL" id="KZE33933.1"/>
    </source>
</evidence>
<reference evidence="11" key="1">
    <citation type="submission" date="2016-01" db="EMBL/GenBank/DDBJ databases">
        <title>Draft genome of Chromobacterium sp. F49.</title>
        <authorList>
            <person name="Hong K.W."/>
        </authorList>
    </citation>
    <scope>NUCLEOTIDE SEQUENCE [LARGE SCALE GENOMIC DNA]</scope>
    <source>
        <strain evidence="11">CN10</strain>
    </source>
</reference>
<dbReference type="Gene3D" id="1.20.1250.20">
    <property type="entry name" value="MFS general substrate transporter like domains"/>
    <property type="match status" value="2"/>
</dbReference>
<comment type="caution">
    <text evidence="10">The sequence shown here is derived from an EMBL/GenBank/DDBJ whole genome shotgun (WGS) entry which is preliminary data.</text>
</comment>
<keyword evidence="11" id="KW-1185">Reference proteome</keyword>
<dbReference type="GO" id="GO:0030395">
    <property type="term" value="F:lactose binding"/>
    <property type="evidence" value="ECO:0007669"/>
    <property type="project" value="TreeGrafter"/>
</dbReference>
<evidence type="ECO:0000313" key="11">
    <source>
        <dbReference type="Proteomes" id="UP000076625"/>
    </source>
</evidence>
<feature type="transmembrane region" description="Helical" evidence="8">
    <location>
        <begin position="295"/>
        <end position="314"/>
    </location>
</feature>
<keyword evidence="7 8" id="KW-0472">Membrane</keyword>
<feature type="transmembrane region" description="Helical" evidence="8">
    <location>
        <begin position="68"/>
        <end position="87"/>
    </location>
</feature>
<protein>
    <recommendedName>
        <fullName evidence="9">Major facilitator superfamily (MFS) profile domain-containing protein</fullName>
    </recommendedName>
</protein>
<keyword evidence="3" id="KW-1003">Cell membrane</keyword>
<feature type="transmembrane region" description="Helical" evidence="8">
    <location>
        <begin position="131"/>
        <end position="148"/>
    </location>
</feature>
<feature type="transmembrane region" description="Helical" evidence="8">
    <location>
        <begin position="232"/>
        <end position="250"/>
    </location>
</feature>
<evidence type="ECO:0000256" key="1">
    <source>
        <dbReference type="ARBA" id="ARBA00004429"/>
    </source>
</evidence>
<evidence type="ECO:0000259" key="9">
    <source>
        <dbReference type="PROSITE" id="PS50850"/>
    </source>
</evidence>
<evidence type="ECO:0000256" key="3">
    <source>
        <dbReference type="ARBA" id="ARBA00022475"/>
    </source>
</evidence>
<feature type="transmembrane region" description="Helical" evidence="8">
    <location>
        <begin position="353"/>
        <end position="371"/>
    </location>
</feature>
<dbReference type="NCBIfam" id="NF037955">
    <property type="entry name" value="mfs"/>
    <property type="match status" value="1"/>
</dbReference>
<dbReference type="GO" id="GO:0005886">
    <property type="term" value="C:plasma membrane"/>
    <property type="evidence" value="ECO:0007669"/>
    <property type="project" value="UniProtKB-SubCell"/>
</dbReference>
<keyword evidence="5 8" id="KW-0812">Transmembrane</keyword>